<dbReference type="EMBL" id="AAOH01000004">
    <property type="protein sequence ID" value="EAR28560.1"/>
    <property type="molecule type" value="Genomic_DNA"/>
</dbReference>
<evidence type="ECO:0000313" key="5">
    <source>
        <dbReference type="Proteomes" id="UP000006201"/>
    </source>
</evidence>
<sequence>MKLFITAFVFVMCVFQSAAASFNDDFIKVGAISTRIADVNGLKLQGTNLEGRKQFGHWFGLMQWSQQADSLSETAFYDATVDESDYINEPFKLTFDFNRYSVGLGRYVSLSEQTQLDFSALYGKMVFKLSLNEFAERNQTNTLNLNIQLRHFITAQIELNAGLSYERFSDNFADNSLVYRLGAEYYFAQSWSLSVYFRNVGSASFSSEALSVSANNDKEDYYRDLALMLGYRF</sequence>
<feature type="domain" description="Outer membrane protein beta-barrel" evidence="3">
    <location>
        <begin position="7"/>
        <end position="233"/>
    </location>
</feature>
<keyword evidence="1 2" id="KW-0732">Signal</keyword>
<dbReference type="AlphaFoldDB" id="A4CB02"/>
<organism evidence="4 5">
    <name type="scientific">Pseudoalteromonas tunicata D2</name>
    <dbReference type="NCBI Taxonomy" id="87626"/>
    <lineage>
        <taxon>Bacteria</taxon>
        <taxon>Pseudomonadati</taxon>
        <taxon>Pseudomonadota</taxon>
        <taxon>Gammaproteobacteria</taxon>
        <taxon>Alteromonadales</taxon>
        <taxon>Pseudoalteromonadaceae</taxon>
        <taxon>Pseudoalteromonas</taxon>
    </lineage>
</organism>
<reference evidence="4 5" key="1">
    <citation type="submission" date="2006-02" db="EMBL/GenBank/DDBJ databases">
        <authorList>
            <person name="Moran M.A."/>
            <person name="Kjelleberg S."/>
            <person name="Egan S."/>
            <person name="Saunders N."/>
            <person name="Thomas T."/>
            <person name="Ferriera S."/>
            <person name="Johnson J."/>
            <person name="Kravitz S."/>
            <person name="Halpern A."/>
            <person name="Remington K."/>
            <person name="Beeson K."/>
            <person name="Tran B."/>
            <person name="Rogers Y.-H."/>
            <person name="Friedman R."/>
            <person name="Venter J.C."/>
        </authorList>
    </citation>
    <scope>NUCLEOTIDE SEQUENCE [LARGE SCALE GENOMIC DNA]</scope>
    <source>
        <strain evidence="4 5">D2</strain>
    </source>
</reference>
<feature type="chain" id="PRO_5002667113" description="Outer membrane protein beta-barrel domain-containing protein" evidence="2">
    <location>
        <begin position="21"/>
        <end position="233"/>
    </location>
</feature>
<feature type="signal peptide" evidence="2">
    <location>
        <begin position="1"/>
        <end position="20"/>
    </location>
</feature>
<evidence type="ECO:0000256" key="2">
    <source>
        <dbReference type="SAM" id="SignalP"/>
    </source>
</evidence>
<accession>A4CB02</accession>
<dbReference type="InterPro" id="IPR027385">
    <property type="entry name" value="Beta-barrel_OMP"/>
</dbReference>
<evidence type="ECO:0000256" key="1">
    <source>
        <dbReference type="ARBA" id="ARBA00022729"/>
    </source>
</evidence>
<dbReference type="Pfam" id="PF13505">
    <property type="entry name" value="OMP_b-brl"/>
    <property type="match status" value="1"/>
</dbReference>
<protein>
    <recommendedName>
        <fullName evidence="3">Outer membrane protein beta-barrel domain-containing protein</fullName>
    </recommendedName>
</protein>
<dbReference type="RefSeq" id="WP_009840387.1">
    <property type="nucleotide sequence ID" value="NZ_CH959301.1"/>
</dbReference>
<evidence type="ECO:0000259" key="3">
    <source>
        <dbReference type="Pfam" id="PF13505"/>
    </source>
</evidence>
<name>A4CB02_9GAMM</name>
<gene>
    <name evidence="4" type="ORF">PTD2_22132</name>
</gene>
<dbReference type="HOGENOM" id="CLU_1189124_0_0_6"/>
<evidence type="ECO:0000313" key="4">
    <source>
        <dbReference type="EMBL" id="EAR28560.1"/>
    </source>
</evidence>
<dbReference type="STRING" id="87626.PTD2_22132"/>
<comment type="caution">
    <text evidence="4">The sequence shown here is derived from an EMBL/GenBank/DDBJ whole genome shotgun (WGS) entry which is preliminary data.</text>
</comment>
<proteinExistence type="predicted"/>
<keyword evidence="5" id="KW-1185">Reference proteome</keyword>
<dbReference type="Proteomes" id="UP000006201">
    <property type="component" value="Unassembled WGS sequence"/>
</dbReference>